<proteinExistence type="predicted"/>
<dbReference type="AlphaFoldDB" id="A0A6H1ZGQ0"/>
<keyword evidence="2" id="KW-0378">Hydrolase</keyword>
<dbReference type="Gene3D" id="3.40.50.300">
    <property type="entry name" value="P-loop containing nucleotide triphosphate hydrolases"/>
    <property type="match status" value="1"/>
</dbReference>
<evidence type="ECO:0000256" key="4">
    <source>
        <dbReference type="ARBA" id="ARBA00022840"/>
    </source>
</evidence>
<protein>
    <submittedName>
        <fullName evidence="6">Putative helicase</fullName>
    </submittedName>
</protein>
<dbReference type="GO" id="GO:0000725">
    <property type="term" value="P:recombinational repair"/>
    <property type="evidence" value="ECO:0007669"/>
    <property type="project" value="TreeGrafter"/>
</dbReference>
<keyword evidence="4" id="KW-0067">ATP-binding</keyword>
<evidence type="ECO:0000259" key="5">
    <source>
        <dbReference type="SMART" id="SM00305"/>
    </source>
</evidence>
<keyword evidence="1" id="KW-0547">Nucleotide-binding</keyword>
<dbReference type="GO" id="GO:0016787">
    <property type="term" value="F:hydrolase activity"/>
    <property type="evidence" value="ECO:0007669"/>
    <property type="project" value="UniProtKB-KW"/>
</dbReference>
<dbReference type="NCBIfam" id="TIGR01443">
    <property type="entry name" value="intein_Cterm"/>
    <property type="match status" value="1"/>
</dbReference>
<dbReference type="Gene3D" id="2.170.16.10">
    <property type="entry name" value="Hedgehog/Intein (Hint) domain"/>
    <property type="match status" value="2"/>
</dbReference>
<name>A0A6H1ZGQ0_9ZZZZ</name>
<evidence type="ECO:0000256" key="3">
    <source>
        <dbReference type="ARBA" id="ARBA00022806"/>
    </source>
</evidence>
<dbReference type="PANTHER" id="PTHR11070:SF2">
    <property type="entry name" value="ATP-DEPENDENT DNA HELICASE SRS2"/>
    <property type="match status" value="1"/>
</dbReference>
<evidence type="ECO:0000256" key="2">
    <source>
        <dbReference type="ARBA" id="ARBA00022801"/>
    </source>
</evidence>
<dbReference type="EMBL" id="MT144017">
    <property type="protein sequence ID" value="QJA46639.1"/>
    <property type="molecule type" value="Genomic_DNA"/>
</dbReference>
<dbReference type="InterPro" id="IPR030934">
    <property type="entry name" value="Intein_C"/>
</dbReference>
<dbReference type="GO" id="GO:0043138">
    <property type="term" value="F:3'-5' DNA helicase activity"/>
    <property type="evidence" value="ECO:0007669"/>
    <property type="project" value="TreeGrafter"/>
</dbReference>
<dbReference type="PANTHER" id="PTHR11070">
    <property type="entry name" value="UVRD / RECB / PCRA DNA HELICASE FAMILY MEMBER"/>
    <property type="match status" value="1"/>
</dbReference>
<dbReference type="SUPFAM" id="SSF51294">
    <property type="entry name" value="Hedgehog/intein (Hint) domain"/>
    <property type="match status" value="1"/>
</dbReference>
<dbReference type="Pfam" id="PF13361">
    <property type="entry name" value="UvrD_C"/>
    <property type="match status" value="1"/>
</dbReference>
<reference evidence="6" key="1">
    <citation type="submission" date="2020-03" db="EMBL/GenBank/DDBJ databases">
        <title>The deep terrestrial virosphere.</title>
        <authorList>
            <person name="Holmfeldt K."/>
            <person name="Nilsson E."/>
            <person name="Simone D."/>
            <person name="Lopez-Fernandez M."/>
            <person name="Wu X."/>
            <person name="de Brujin I."/>
            <person name="Lundin D."/>
            <person name="Andersson A."/>
            <person name="Bertilsson S."/>
            <person name="Dopson M."/>
        </authorList>
    </citation>
    <scope>NUCLEOTIDE SEQUENCE</scope>
    <source>
        <strain evidence="6">TM448A00481</strain>
    </source>
</reference>
<dbReference type="InterPro" id="IPR003586">
    <property type="entry name" value="Hint_dom_C"/>
</dbReference>
<dbReference type="GO" id="GO:0003677">
    <property type="term" value="F:DNA binding"/>
    <property type="evidence" value="ECO:0007669"/>
    <property type="project" value="InterPro"/>
</dbReference>
<dbReference type="InterPro" id="IPR000212">
    <property type="entry name" value="DNA_helicase_UvrD/REP"/>
</dbReference>
<feature type="domain" description="Hint" evidence="5">
    <location>
        <begin position="356"/>
        <end position="403"/>
    </location>
</feature>
<evidence type="ECO:0000256" key="1">
    <source>
        <dbReference type="ARBA" id="ARBA00022741"/>
    </source>
</evidence>
<dbReference type="SUPFAM" id="SSF52540">
    <property type="entry name" value="P-loop containing nucleoside triphosphate hydrolases"/>
    <property type="match status" value="1"/>
</dbReference>
<organism evidence="6">
    <name type="scientific">viral metagenome</name>
    <dbReference type="NCBI Taxonomy" id="1070528"/>
    <lineage>
        <taxon>unclassified sequences</taxon>
        <taxon>metagenomes</taxon>
        <taxon>organismal metagenomes</taxon>
    </lineage>
</organism>
<dbReference type="InterPro" id="IPR027417">
    <property type="entry name" value="P-loop_NTPase"/>
</dbReference>
<dbReference type="GO" id="GO:0016539">
    <property type="term" value="P:intein-mediated protein splicing"/>
    <property type="evidence" value="ECO:0007669"/>
    <property type="project" value="InterPro"/>
</dbReference>
<dbReference type="InterPro" id="IPR036844">
    <property type="entry name" value="Hint_dom_sf"/>
</dbReference>
<dbReference type="SMART" id="SM00305">
    <property type="entry name" value="HintC"/>
    <property type="match status" value="1"/>
</dbReference>
<dbReference type="GO" id="GO:0005524">
    <property type="term" value="F:ATP binding"/>
    <property type="evidence" value="ECO:0007669"/>
    <property type="project" value="UniProtKB-KW"/>
</dbReference>
<sequence>MVGDTTEYGTDPSLFGSETDDDLCYTELQRLRSGGKTWRDTALVGHLADRVKRISDILDEGFRRGGWDYTYLLEHAARTGMKFSADFVGIDEINDLTPLQIAICARSEGERVIFSGDPDQCHPAGTVIKTSDGDKLIENLRTGDSVMSWSRKHQGIKRKDNIKVASRDYIGKMFTATAGGVSAKMTANHRVLVRLNKTKQSKDCVVYLMYRKGFGFRVGWCQVFNSEGGTHMFARARMEKADGFWILKVFEDRKEASIYESIVAAKYGLPTVTFEPVHDAVHLVSPAIHTIFDALKDTNTQRGEECLDTHNLDSAYPLYPIRQHPSDPYPSVKYKRTTLFATAVCNILPGMMSLLKDDRQWHVVEKIEAQKVKDEKVYSLDVEKNHTYFANNLMVLNCIFAWNGVQPSELWNLPGEVQLREESYRVPSVIAEYAEKIIRRSTDKRIGQIKSLKEGGEVVHDMNFRNVICNTLLKTPTLVLARTNYILEKAKEEALSYGVNIAASSAEKLQAELGSLIRHPTPNMNFAQAGCFLGTWLPAMEYFKKGGKKRLRLRVLKDERGWMTWDELFSSYGTPNLHDLMMGRKTWYTGSPKFDPAKPVARFMTIHSAKGLEDNTVVVLRDMGNRVHNNLHMGESDEIRLAYVAATRAEKKLIISQLDPCGAGNPYLA</sequence>
<dbReference type="InterPro" id="IPR014017">
    <property type="entry name" value="DNA_helicase_UvrD-like_C"/>
</dbReference>
<dbReference type="PROSITE" id="PS50818">
    <property type="entry name" value="INTEIN_C_TER"/>
    <property type="match status" value="1"/>
</dbReference>
<dbReference type="InterPro" id="IPR006141">
    <property type="entry name" value="Intein_N"/>
</dbReference>
<keyword evidence="3 6" id="KW-0347">Helicase</keyword>
<evidence type="ECO:0000313" key="6">
    <source>
        <dbReference type="EMBL" id="QJA46639.1"/>
    </source>
</evidence>
<dbReference type="PROSITE" id="PS50817">
    <property type="entry name" value="INTEIN_N_TER"/>
    <property type="match status" value="1"/>
</dbReference>
<accession>A0A6H1ZGQ0</accession>
<gene>
    <name evidence="6" type="ORF">TM448A00481_0015</name>
</gene>